<feature type="transmembrane region" description="Helical" evidence="1">
    <location>
        <begin position="143"/>
        <end position="164"/>
    </location>
</feature>
<feature type="transmembrane region" description="Helical" evidence="1">
    <location>
        <begin position="401"/>
        <end position="423"/>
    </location>
</feature>
<keyword evidence="1" id="KW-0472">Membrane</keyword>
<feature type="transmembrane region" description="Helical" evidence="1">
    <location>
        <begin position="298"/>
        <end position="318"/>
    </location>
</feature>
<proteinExistence type="predicted"/>
<dbReference type="EMBL" id="JAPFFF010000009">
    <property type="protein sequence ID" value="KAK8883111.1"/>
    <property type="molecule type" value="Genomic_DNA"/>
</dbReference>
<feature type="transmembrane region" description="Helical" evidence="1">
    <location>
        <begin position="367"/>
        <end position="389"/>
    </location>
</feature>
<feature type="transmembrane region" description="Helical" evidence="1">
    <location>
        <begin position="254"/>
        <end position="277"/>
    </location>
</feature>
<dbReference type="Proteomes" id="UP001470230">
    <property type="component" value="Unassembled WGS sequence"/>
</dbReference>
<evidence type="ECO:0000313" key="3">
    <source>
        <dbReference type="Proteomes" id="UP001470230"/>
    </source>
</evidence>
<feature type="transmembrane region" description="Helical" evidence="1">
    <location>
        <begin position="95"/>
        <end position="114"/>
    </location>
</feature>
<sequence length="433" mass="49894">MQTIYSNQRKSTDLIYKKDPKNPNLSLLSCSILLLNSCFGIEQFFFDGMYQNGFILQLFFLLFAFAINIISFILLTKCWIYGQSFSFMTLWENSISSYFSWIPNLCIVLCYYQYTFSYYTNAVIVIQDIVYYFSDFNDPSPSILANQFFIVYVFIAIPSLFICCAKEVHNFLILSWIKLFCLISIIGIHIYNFVGVIKEPEFSISENLQIPVSGVFDRISSNFIYTVGLCGNQPVVEHIIQVMKKPTLGRISNVYIISTVIGMALILFISILSTLMYGRMTYTVSMFDFYDQSKKSTIAAKILYLGFLLTTLFLWQWIEARHFSQIFSGSWELSKWMNVFWVPNVLSCFIIVIANAAGTFSPYLATIIFDIIGIVSIVSICLILSPIFFIKLFGLDKSKKMWIGVSIFLIILGMFYIVFTIYIDSKEIANSYF</sequence>
<dbReference type="PANTHER" id="PTHR22950">
    <property type="entry name" value="AMINO ACID TRANSPORTER"/>
    <property type="match status" value="1"/>
</dbReference>
<evidence type="ECO:0000256" key="1">
    <source>
        <dbReference type="SAM" id="Phobius"/>
    </source>
</evidence>
<keyword evidence="1" id="KW-0812">Transmembrane</keyword>
<name>A0ABR2JWH5_9EUKA</name>
<reference evidence="2 3" key="1">
    <citation type="submission" date="2024-04" db="EMBL/GenBank/DDBJ databases">
        <title>Tritrichomonas musculus Genome.</title>
        <authorList>
            <person name="Alves-Ferreira E."/>
            <person name="Grigg M."/>
            <person name="Lorenzi H."/>
            <person name="Galac M."/>
        </authorList>
    </citation>
    <scope>NUCLEOTIDE SEQUENCE [LARGE SCALE GENOMIC DNA]</scope>
    <source>
        <strain evidence="2 3">EAF2021</strain>
    </source>
</reference>
<dbReference type="PANTHER" id="PTHR22950:SF349">
    <property type="entry name" value="AMINO ACID TRANSPORTER TRANSMEMBRANE DOMAIN-CONTAINING PROTEIN"/>
    <property type="match status" value="1"/>
</dbReference>
<keyword evidence="3" id="KW-1185">Reference proteome</keyword>
<gene>
    <name evidence="2" type="ORF">M9Y10_045759</name>
</gene>
<protein>
    <recommendedName>
        <fullName evidence="4">Amino acid transporter transmembrane domain-containing protein</fullName>
    </recommendedName>
</protein>
<accession>A0ABR2JWH5</accession>
<feature type="transmembrane region" description="Helical" evidence="1">
    <location>
        <begin position="338"/>
        <end position="360"/>
    </location>
</feature>
<evidence type="ECO:0000313" key="2">
    <source>
        <dbReference type="EMBL" id="KAK8883111.1"/>
    </source>
</evidence>
<keyword evidence="1" id="KW-1133">Transmembrane helix</keyword>
<feature type="transmembrane region" description="Helical" evidence="1">
    <location>
        <begin position="171"/>
        <end position="191"/>
    </location>
</feature>
<feature type="transmembrane region" description="Helical" evidence="1">
    <location>
        <begin position="56"/>
        <end position="75"/>
    </location>
</feature>
<comment type="caution">
    <text evidence="2">The sequence shown here is derived from an EMBL/GenBank/DDBJ whole genome shotgun (WGS) entry which is preliminary data.</text>
</comment>
<organism evidence="2 3">
    <name type="scientific">Tritrichomonas musculus</name>
    <dbReference type="NCBI Taxonomy" id="1915356"/>
    <lineage>
        <taxon>Eukaryota</taxon>
        <taxon>Metamonada</taxon>
        <taxon>Parabasalia</taxon>
        <taxon>Tritrichomonadida</taxon>
        <taxon>Tritrichomonadidae</taxon>
        <taxon>Tritrichomonas</taxon>
    </lineage>
</organism>
<evidence type="ECO:0008006" key="4">
    <source>
        <dbReference type="Google" id="ProtNLM"/>
    </source>
</evidence>